<organism evidence="1 2">
    <name type="scientific">Algoriphagus taiwanensis</name>
    <dbReference type="NCBI Taxonomy" id="1445656"/>
    <lineage>
        <taxon>Bacteria</taxon>
        <taxon>Pseudomonadati</taxon>
        <taxon>Bacteroidota</taxon>
        <taxon>Cytophagia</taxon>
        <taxon>Cytophagales</taxon>
        <taxon>Cyclobacteriaceae</taxon>
        <taxon>Algoriphagus</taxon>
    </lineage>
</organism>
<proteinExistence type="predicted"/>
<dbReference type="Proteomes" id="UP001307705">
    <property type="component" value="Unassembled WGS sequence"/>
</dbReference>
<name>A0ABQ6Q3E0_9BACT</name>
<keyword evidence="2" id="KW-1185">Reference proteome</keyword>
<gene>
    <name evidence="1" type="ORF">Ataiwa_17890</name>
</gene>
<dbReference type="InterPro" id="IPR014858">
    <property type="entry name" value="BrxB"/>
</dbReference>
<evidence type="ECO:0000313" key="1">
    <source>
        <dbReference type="EMBL" id="GMQ33517.1"/>
    </source>
</evidence>
<reference evidence="1 2" key="1">
    <citation type="submission" date="2023-08" db="EMBL/GenBank/DDBJ databases">
        <title>Draft genome sequence of Algoriphagus taiwanensis.</title>
        <authorList>
            <person name="Takatani N."/>
            <person name="Hosokawa M."/>
            <person name="Sawabe T."/>
        </authorList>
    </citation>
    <scope>NUCLEOTIDE SEQUENCE [LARGE SCALE GENOMIC DNA]</scope>
    <source>
        <strain evidence="1 2">JCM 19755</strain>
    </source>
</reference>
<dbReference type="Pfam" id="PF08747">
    <property type="entry name" value="BrxB"/>
    <property type="match status" value="1"/>
</dbReference>
<accession>A0ABQ6Q3E0</accession>
<comment type="caution">
    <text evidence="1">The sequence shown here is derived from an EMBL/GenBank/DDBJ whole genome shotgun (WGS) entry which is preliminary data.</text>
</comment>
<evidence type="ECO:0000313" key="2">
    <source>
        <dbReference type="Proteomes" id="UP001307705"/>
    </source>
</evidence>
<sequence length="195" mass="22679">MTETELLHNKFFHIFQVVTSESFLKMDALGGEIPFWIAPYDVTFSNQVEVEIKNLTKKLLAKGIKPLIVDLFELSIQLLDKHVGLDEVFYMEEEEDKDFFKETLQSMLNIHDRFIPKLIELKNETNPDVFMIKGVGAVYPFIRSHNILNNIQVAMNDIPTLMFFPGVYNGKSLNLFGQLTDDNYYRAFNIDNFKI</sequence>
<protein>
    <submittedName>
        <fullName evidence="1">DUF1788 domain-containing protein</fullName>
    </submittedName>
</protein>
<dbReference type="RefSeq" id="WP_338228313.1">
    <property type="nucleotide sequence ID" value="NZ_BTPE01000005.1"/>
</dbReference>
<dbReference type="EMBL" id="BTPE01000005">
    <property type="protein sequence ID" value="GMQ33517.1"/>
    <property type="molecule type" value="Genomic_DNA"/>
</dbReference>